<reference evidence="9" key="1">
    <citation type="submission" date="2025-08" db="UniProtKB">
        <authorList>
            <consortium name="RefSeq"/>
        </authorList>
    </citation>
    <scope>IDENTIFICATION</scope>
</reference>
<organism evidence="8 9">
    <name type="scientific">Priapulus caudatus</name>
    <name type="common">Priapulid worm</name>
    <dbReference type="NCBI Taxonomy" id="37621"/>
    <lineage>
        <taxon>Eukaryota</taxon>
        <taxon>Metazoa</taxon>
        <taxon>Ecdysozoa</taxon>
        <taxon>Scalidophora</taxon>
        <taxon>Priapulida</taxon>
        <taxon>Priapulimorpha</taxon>
        <taxon>Priapulimorphida</taxon>
        <taxon>Priapulidae</taxon>
        <taxon>Priapulus</taxon>
    </lineage>
</organism>
<feature type="transmembrane region" description="Helical" evidence="7">
    <location>
        <begin position="13"/>
        <end position="32"/>
    </location>
</feature>
<evidence type="ECO:0000256" key="4">
    <source>
        <dbReference type="ARBA" id="ARBA00022989"/>
    </source>
</evidence>
<sequence length="595" mass="65372">MATGNDKLLAWDYVAIAIYFVVVLGAGIYSLFRANRGTVSGYFLAGRLMTWLPVGASIFASNIGSEHFIGLAGSGATSGIGVGAFEINALIFLQLLGWVFLPVYIASGACTLPEYLKKRFGGTRLRVFLSVLSLFLYIFTKISVNLYSGALYIQQSLNWDLYLSIGILLLLTAFFTITGGLAAVMYTDTVQTIIMVGGAGTLAILSWKEIGSYANLERSYMMAIPNTTRLVNGSTYNTGCGVPRVDSFIMLRDPVTGDIPWPGFLFGQTAASIWYWCTDQMMVQRTLAAKNLSHAQGGVVLAGFLKTLPVWLLVIPGMISRVLYTDEVACVDPEVCQAVCGSESGCSNVAYVKLVLNLMPTGMKGLIMAVMLAALMSDLTSIFNSASTLFTIDIWKRVRKQASSRELLHVGRVFVLVMVAISVAWIPVITVMQSGQLYHYIQAVAGQLSPPVAAIYILAILWPRCNEKGAFIGVCVGVAGGVTRMILEFIYPAPPCYEEDNRPAIVRKIHYMYVAMILFFVTLVVTVVVSILTKPEPEYRTIRTTFWSRYDHTERADEMDYDVGTKEPLRRDGTEMGDLCTLEQNNSLEKSRRAI</sequence>
<feature type="transmembrane region" description="Helical" evidence="7">
    <location>
        <begin position="127"/>
        <end position="149"/>
    </location>
</feature>
<keyword evidence="5 7" id="KW-0472">Membrane</keyword>
<dbReference type="PROSITE" id="PS50283">
    <property type="entry name" value="NA_SOLUT_SYMP_3"/>
    <property type="match status" value="1"/>
</dbReference>
<dbReference type="Gene3D" id="1.20.1730.10">
    <property type="entry name" value="Sodium/glucose cotransporter"/>
    <property type="match status" value="1"/>
</dbReference>
<dbReference type="InterPro" id="IPR038377">
    <property type="entry name" value="Na/Glc_symporter_sf"/>
</dbReference>
<proteinExistence type="inferred from homology"/>
<gene>
    <name evidence="9" type="primary">LOC106812057</name>
</gene>
<feature type="transmembrane region" description="Helical" evidence="7">
    <location>
        <begin position="413"/>
        <end position="432"/>
    </location>
</feature>
<feature type="transmembrane region" description="Helical" evidence="7">
    <location>
        <begin position="259"/>
        <end position="277"/>
    </location>
</feature>
<dbReference type="Pfam" id="PF00474">
    <property type="entry name" value="SSF"/>
    <property type="match status" value="1"/>
</dbReference>
<comment type="similarity">
    <text evidence="2 6">Belongs to the sodium:solute symporter (SSF) (TC 2.A.21) family.</text>
</comment>
<dbReference type="PANTHER" id="PTHR11819">
    <property type="entry name" value="SOLUTE CARRIER FAMILY 5"/>
    <property type="match status" value="1"/>
</dbReference>
<dbReference type="Proteomes" id="UP000695022">
    <property type="component" value="Unplaced"/>
</dbReference>
<dbReference type="InterPro" id="IPR001734">
    <property type="entry name" value="Na/solute_symporter"/>
</dbReference>
<evidence type="ECO:0000256" key="6">
    <source>
        <dbReference type="RuleBase" id="RU362091"/>
    </source>
</evidence>
<name>A0ABM1EGI5_PRICU</name>
<evidence type="ECO:0000313" key="9">
    <source>
        <dbReference type="RefSeq" id="XP_014671306.1"/>
    </source>
</evidence>
<dbReference type="RefSeq" id="XP_014671306.1">
    <property type="nucleotide sequence ID" value="XM_014815820.1"/>
</dbReference>
<feature type="transmembrane region" description="Helical" evidence="7">
    <location>
        <begin position="39"/>
        <end position="60"/>
    </location>
</feature>
<protein>
    <submittedName>
        <fullName evidence="9">Sodium/myo-inositol cotransporter-like</fullName>
    </submittedName>
</protein>
<dbReference type="NCBIfam" id="TIGR00813">
    <property type="entry name" value="sss"/>
    <property type="match status" value="1"/>
</dbReference>
<evidence type="ECO:0000256" key="7">
    <source>
        <dbReference type="SAM" id="Phobius"/>
    </source>
</evidence>
<feature type="transmembrane region" description="Helical" evidence="7">
    <location>
        <begin position="438"/>
        <end position="462"/>
    </location>
</feature>
<dbReference type="PANTHER" id="PTHR11819:SF150">
    <property type="entry name" value="SODIUM_MYO-INOSITOL COTRANSPORTER"/>
    <property type="match status" value="1"/>
</dbReference>
<comment type="subcellular location">
    <subcellularLocation>
        <location evidence="1">Membrane</location>
        <topology evidence="1">Multi-pass membrane protein</topology>
    </subcellularLocation>
</comment>
<accession>A0ABM1EGI5</accession>
<evidence type="ECO:0000256" key="1">
    <source>
        <dbReference type="ARBA" id="ARBA00004141"/>
    </source>
</evidence>
<keyword evidence="8" id="KW-1185">Reference proteome</keyword>
<feature type="transmembrane region" description="Helical" evidence="7">
    <location>
        <begin position="511"/>
        <end position="533"/>
    </location>
</feature>
<keyword evidence="4 7" id="KW-1133">Transmembrane helix</keyword>
<feature type="transmembrane region" description="Helical" evidence="7">
    <location>
        <begin position="469"/>
        <end position="491"/>
    </location>
</feature>
<evidence type="ECO:0000256" key="5">
    <source>
        <dbReference type="ARBA" id="ARBA00023136"/>
    </source>
</evidence>
<feature type="transmembrane region" description="Helical" evidence="7">
    <location>
        <begin position="190"/>
        <end position="207"/>
    </location>
</feature>
<feature type="transmembrane region" description="Helical" evidence="7">
    <location>
        <begin position="366"/>
        <end position="392"/>
    </location>
</feature>
<feature type="transmembrane region" description="Helical" evidence="7">
    <location>
        <begin position="298"/>
        <end position="319"/>
    </location>
</feature>
<evidence type="ECO:0000256" key="2">
    <source>
        <dbReference type="ARBA" id="ARBA00006434"/>
    </source>
</evidence>
<feature type="transmembrane region" description="Helical" evidence="7">
    <location>
        <begin position="161"/>
        <end position="183"/>
    </location>
</feature>
<dbReference type="GeneID" id="106812057"/>
<evidence type="ECO:0000256" key="3">
    <source>
        <dbReference type="ARBA" id="ARBA00022692"/>
    </source>
</evidence>
<feature type="transmembrane region" description="Helical" evidence="7">
    <location>
        <begin position="80"/>
        <end position="106"/>
    </location>
</feature>
<keyword evidence="3 7" id="KW-0812">Transmembrane</keyword>
<evidence type="ECO:0000313" key="8">
    <source>
        <dbReference type="Proteomes" id="UP000695022"/>
    </source>
</evidence>